<gene>
    <name evidence="2" type="ORF">E6C50_12415</name>
</gene>
<organism evidence="2 3">
    <name type="scientific">Flavobacterium supellecticarium</name>
    <dbReference type="NCBI Taxonomy" id="2565924"/>
    <lineage>
        <taxon>Bacteria</taxon>
        <taxon>Pseudomonadati</taxon>
        <taxon>Bacteroidota</taxon>
        <taxon>Flavobacteriia</taxon>
        <taxon>Flavobacteriales</taxon>
        <taxon>Flavobacteriaceae</taxon>
        <taxon>Flavobacterium</taxon>
    </lineage>
</organism>
<proteinExistence type="predicted"/>
<accession>A0A4S3ZUW9</accession>
<dbReference type="Proteomes" id="UP000307507">
    <property type="component" value="Unassembled WGS sequence"/>
</dbReference>
<dbReference type="AlphaFoldDB" id="A0A4S3ZUW9"/>
<keyword evidence="3" id="KW-1185">Reference proteome</keyword>
<reference evidence="2 3" key="1">
    <citation type="submission" date="2019-04" db="EMBL/GenBank/DDBJ databases">
        <title>Flavobacterium sp. nov. isolated from construction timber.</title>
        <authorList>
            <person name="Lin S.-Y."/>
            <person name="Chang C.-T."/>
            <person name="Young C.-C."/>
        </authorList>
    </citation>
    <scope>NUCLEOTIDE SEQUENCE [LARGE SCALE GENOMIC DNA]</scope>
    <source>
        <strain evidence="2 3">CC-CTC003</strain>
    </source>
</reference>
<name>A0A4S3ZUW9_9FLAO</name>
<dbReference type="RefSeq" id="WP_136403539.1">
    <property type="nucleotide sequence ID" value="NZ_SSNZ01000005.1"/>
</dbReference>
<feature type="region of interest" description="Disordered" evidence="1">
    <location>
        <begin position="38"/>
        <end position="74"/>
    </location>
</feature>
<evidence type="ECO:0000313" key="3">
    <source>
        <dbReference type="Proteomes" id="UP000307507"/>
    </source>
</evidence>
<protein>
    <submittedName>
        <fullName evidence="2">Uncharacterized protein</fullName>
    </submittedName>
</protein>
<evidence type="ECO:0000313" key="2">
    <source>
        <dbReference type="EMBL" id="THF49544.1"/>
    </source>
</evidence>
<sequence>MMDRLLLAEKPVRDAYATVQTIVNDGFVVSKTESRPDFKRKKSHDITEKTSGKRTSVYLRRNRYDYSQPKKTTV</sequence>
<evidence type="ECO:0000256" key="1">
    <source>
        <dbReference type="SAM" id="MobiDB-lite"/>
    </source>
</evidence>
<dbReference type="EMBL" id="SSNZ01000005">
    <property type="protein sequence ID" value="THF49544.1"/>
    <property type="molecule type" value="Genomic_DNA"/>
</dbReference>
<comment type="caution">
    <text evidence="2">The sequence shown here is derived from an EMBL/GenBank/DDBJ whole genome shotgun (WGS) entry which is preliminary data.</text>
</comment>